<keyword evidence="2" id="KW-1185">Reference proteome</keyword>
<comment type="caution">
    <text evidence="1">The sequence shown here is derived from an EMBL/GenBank/DDBJ whole genome shotgun (WGS) entry which is preliminary data.</text>
</comment>
<evidence type="ECO:0000313" key="1">
    <source>
        <dbReference type="EMBL" id="CAG8456432.1"/>
    </source>
</evidence>
<sequence>MVGQYVFQKVPISCSESDYILAPEDLFDSSLLLIYTASIVPNSYIPNNRGGRESFIIARHLYNGHLKLRPKRLPHILASDIEWAYLSDDSQPLTAFSAAKVVSQEEIDTHLNSIEEKYATLTS</sequence>
<dbReference type="EMBL" id="CAJVQB010000004">
    <property type="protein sequence ID" value="CAG8456432.1"/>
    <property type="molecule type" value="Genomic_DNA"/>
</dbReference>
<gene>
    <name evidence="1" type="ORF">GMARGA_LOCUS80</name>
</gene>
<dbReference type="Proteomes" id="UP000789901">
    <property type="component" value="Unassembled WGS sequence"/>
</dbReference>
<proteinExistence type="predicted"/>
<accession>A0ABM8VVF3</accession>
<protein>
    <submittedName>
        <fullName evidence="1">44421_t:CDS:1</fullName>
    </submittedName>
</protein>
<organism evidence="1 2">
    <name type="scientific">Gigaspora margarita</name>
    <dbReference type="NCBI Taxonomy" id="4874"/>
    <lineage>
        <taxon>Eukaryota</taxon>
        <taxon>Fungi</taxon>
        <taxon>Fungi incertae sedis</taxon>
        <taxon>Mucoromycota</taxon>
        <taxon>Glomeromycotina</taxon>
        <taxon>Glomeromycetes</taxon>
        <taxon>Diversisporales</taxon>
        <taxon>Gigasporaceae</taxon>
        <taxon>Gigaspora</taxon>
    </lineage>
</organism>
<evidence type="ECO:0000313" key="2">
    <source>
        <dbReference type="Proteomes" id="UP000789901"/>
    </source>
</evidence>
<reference evidence="1 2" key="1">
    <citation type="submission" date="2021-06" db="EMBL/GenBank/DDBJ databases">
        <authorList>
            <person name="Kallberg Y."/>
            <person name="Tangrot J."/>
            <person name="Rosling A."/>
        </authorList>
    </citation>
    <scope>NUCLEOTIDE SEQUENCE [LARGE SCALE GENOMIC DNA]</scope>
    <source>
        <strain evidence="1 2">120-4 pot B 10/14</strain>
    </source>
</reference>
<name>A0ABM8VVF3_GIGMA</name>